<dbReference type="VEuPathDB" id="FungiDB:BO78DRAFT_348898"/>
<feature type="compositionally biased region" description="Basic residues" evidence="2">
    <location>
        <begin position="301"/>
        <end position="312"/>
    </location>
</feature>
<dbReference type="PANTHER" id="PTHR12416">
    <property type="entry name" value="RRNA-PROCESSING PROTEIN UTP23 HOMOLOG"/>
    <property type="match status" value="1"/>
</dbReference>
<organism evidence="3 4">
    <name type="scientific">Aspergillus sclerotiicarbonarius (strain CBS 121057 / IBT 28362)</name>
    <dbReference type="NCBI Taxonomy" id="1448318"/>
    <lineage>
        <taxon>Eukaryota</taxon>
        <taxon>Fungi</taxon>
        <taxon>Dikarya</taxon>
        <taxon>Ascomycota</taxon>
        <taxon>Pezizomycotina</taxon>
        <taxon>Eurotiomycetes</taxon>
        <taxon>Eurotiomycetidae</taxon>
        <taxon>Eurotiales</taxon>
        <taxon>Aspergillaceae</taxon>
        <taxon>Aspergillus</taxon>
        <taxon>Aspergillus subgen. Circumdati</taxon>
    </lineage>
</organism>
<dbReference type="STRING" id="1448318.A0A319E2T1"/>
<dbReference type="GO" id="GO:0032040">
    <property type="term" value="C:small-subunit processome"/>
    <property type="evidence" value="ECO:0007669"/>
    <property type="project" value="InterPro"/>
</dbReference>
<dbReference type="OrthoDB" id="25675at2759"/>
<keyword evidence="1" id="KW-0539">Nucleus</keyword>
<evidence type="ECO:0000256" key="2">
    <source>
        <dbReference type="SAM" id="MobiDB-lite"/>
    </source>
</evidence>
<accession>A0A319E2T1</accession>
<keyword evidence="4" id="KW-1185">Reference proteome</keyword>
<dbReference type="Proteomes" id="UP000248423">
    <property type="component" value="Unassembled WGS sequence"/>
</dbReference>
<dbReference type="InterPro" id="IPR006984">
    <property type="entry name" value="Fcf1/UTP23"/>
</dbReference>
<feature type="compositionally biased region" description="Basic residues" evidence="2">
    <location>
        <begin position="243"/>
        <end position="252"/>
    </location>
</feature>
<reference evidence="3 4" key="1">
    <citation type="submission" date="2018-02" db="EMBL/GenBank/DDBJ databases">
        <title>The genomes of Aspergillus section Nigri reveals drivers in fungal speciation.</title>
        <authorList>
            <consortium name="DOE Joint Genome Institute"/>
            <person name="Vesth T.C."/>
            <person name="Nybo J."/>
            <person name="Theobald S."/>
            <person name="Brandl J."/>
            <person name="Frisvad J.C."/>
            <person name="Nielsen K.F."/>
            <person name="Lyhne E.K."/>
            <person name="Kogle M.E."/>
            <person name="Kuo A."/>
            <person name="Riley R."/>
            <person name="Clum A."/>
            <person name="Nolan M."/>
            <person name="Lipzen A."/>
            <person name="Salamov A."/>
            <person name="Henrissat B."/>
            <person name="Wiebenga A."/>
            <person name="De vries R.P."/>
            <person name="Grigoriev I.V."/>
            <person name="Mortensen U.H."/>
            <person name="Andersen M.R."/>
            <person name="Baker S.E."/>
        </authorList>
    </citation>
    <scope>NUCLEOTIDE SEQUENCE [LARGE SCALE GENOMIC DNA]</scope>
    <source>
        <strain evidence="3 4">CBS 121057</strain>
    </source>
</reference>
<protein>
    <submittedName>
        <fullName evidence="3">Putative rRNA processing protein</fullName>
    </submittedName>
</protein>
<feature type="compositionally biased region" description="Basic and acidic residues" evidence="2">
    <location>
        <begin position="265"/>
        <end position="291"/>
    </location>
</feature>
<dbReference type="EMBL" id="KZ826376">
    <property type="protein sequence ID" value="PYI03770.1"/>
    <property type="molecule type" value="Genomic_DNA"/>
</dbReference>
<gene>
    <name evidence="3" type="ORF">BO78DRAFT_348898</name>
</gene>
<evidence type="ECO:0000313" key="4">
    <source>
        <dbReference type="Proteomes" id="UP000248423"/>
    </source>
</evidence>
<sequence length="331" mass="36874">MRAKRSKKYRKLMHQYELTFGFREPYQVLVDSNFLRAVHNFKMELIPALERTLQGKPKPLLTKCSLAAIMAAQPINPRTNNPYRPEHLPPPTILPLRHCSHNADSTPIDEVACLLSLLSSSTETKKNKEHYILATADPHPTEKKDKAAESTAAGRKRKRDVEDKAEAALRKARDLRRQARSIPGVPIVYVKRSVMVLEPMSDPSDAIREGVEQGKFRVGLTDQATKRERAAAAAGGAAEGEKKKKKDSKKAKAPNPLSMKKPKKRVQETEAKTEKPTRDENEEKSAEKEMEGDGDGEAAPKAKRRRRHHNRGAKVDGDGEGAEAPADAMDD</sequence>
<evidence type="ECO:0000256" key="1">
    <source>
        <dbReference type="ARBA" id="ARBA00023242"/>
    </source>
</evidence>
<dbReference type="AlphaFoldDB" id="A0A319E2T1"/>
<dbReference type="FunFam" id="3.40.50.1010:FF:000062">
    <property type="entry name" value="rRNA processing protein, putative"/>
    <property type="match status" value="1"/>
</dbReference>
<feature type="region of interest" description="Disordered" evidence="2">
    <location>
        <begin position="136"/>
        <end position="164"/>
    </location>
</feature>
<name>A0A319E2T1_ASPSB</name>
<feature type="compositionally biased region" description="Low complexity" evidence="2">
    <location>
        <begin position="322"/>
        <end position="331"/>
    </location>
</feature>
<dbReference type="Gene3D" id="3.40.50.1010">
    <property type="entry name" value="5'-nuclease"/>
    <property type="match status" value="1"/>
</dbReference>
<evidence type="ECO:0000313" key="3">
    <source>
        <dbReference type="EMBL" id="PYI03770.1"/>
    </source>
</evidence>
<feature type="region of interest" description="Disordered" evidence="2">
    <location>
        <begin position="218"/>
        <end position="331"/>
    </location>
</feature>
<feature type="compositionally biased region" description="Basic and acidic residues" evidence="2">
    <location>
        <begin position="139"/>
        <end position="148"/>
    </location>
</feature>
<dbReference type="Pfam" id="PF04900">
    <property type="entry name" value="Fcf1"/>
    <property type="match status" value="2"/>
</dbReference>
<proteinExistence type="predicted"/>